<feature type="transmembrane region" description="Helical" evidence="1">
    <location>
        <begin position="27"/>
        <end position="45"/>
    </location>
</feature>
<organism evidence="2 3">
    <name type="scientific">Aquibacillus halophilus</name>
    <dbReference type="NCBI Taxonomy" id="930132"/>
    <lineage>
        <taxon>Bacteria</taxon>
        <taxon>Bacillati</taxon>
        <taxon>Bacillota</taxon>
        <taxon>Bacilli</taxon>
        <taxon>Bacillales</taxon>
        <taxon>Bacillaceae</taxon>
        <taxon>Aquibacillus</taxon>
    </lineage>
</organism>
<name>A0A6A8D6Q5_9BACI</name>
<keyword evidence="1" id="KW-1133">Transmembrane helix</keyword>
<proteinExistence type="predicted"/>
<sequence length="153" mass="17778">MVVSLILLSITLLVLWFLKRKDKKYKLAIIIIPFLFLIAFGTTFIPHKVVSIDPSNVSKITIFDGNTGYDTEITNKTDINHIVRNLNEVTFQKGKPSFLYMGYSFRTTIFDDKGKSIKKLTINSNDTIRYKGFFYTSIDNLLEYDYIEQLVRE</sequence>
<keyword evidence="1" id="KW-0472">Membrane</keyword>
<reference evidence="2" key="1">
    <citation type="submission" date="2019-11" db="EMBL/GenBank/DDBJ databases">
        <authorList>
            <person name="Li J."/>
        </authorList>
    </citation>
    <scope>NUCLEOTIDE SEQUENCE</scope>
    <source>
        <strain evidence="2">B6B</strain>
    </source>
</reference>
<evidence type="ECO:0000313" key="3">
    <source>
        <dbReference type="Proteomes" id="UP000799092"/>
    </source>
</evidence>
<gene>
    <name evidence="2" type="ORF">GH741_02000</name>
</gene>
<protein>
    <submittedName>
        <fullName evidence="2">Uncharacterized protein</fullName>
    </submittedName>
</protein>
<evidence type="ECO:0000256" key="1">
    <source>
        <dbReference type="SAM" id="Phobius"/>
    </source>
</evidence>
<keyword evidence="3" id="KW-1185">Reference proteome</keyword>
<keyword evidence="1" id="KW-0812">Transmembrane</keyword>
<dbReference type="EMBL" id="WJNG01000002">
    <property type="protein sequence ID" value="MRH41445.1"/>
    <property type="molecule type" value="Genomic_DNA"/>
</dbReference>
<dbReference type="OrthoDB" id="1859262at2"/>
<dbReference type="AlphaFoldDB" id="A0A6A8D6Q5"/>
<comment type="caution">
    <text evidence="2">The sequence shown here is derived from an EMBL/GenBank/DDBJ whole genome shotgun (WGS) entry which is preliminary data.</text>
</comment>
<evidence type="ECO:0000313" key="2">
    <source>
        <dbReference type="EMBL" id="MRH41445.1"/>
    </source>
</evidence>
<dbReference type="Proteomes" id="UP000799092">
    <property type="component" value="Unassembled WGS sequence"/>
</dbReference>
<accession>A0A6A8D6Q5</accession>